<dbReference type="InterPro" id="IPR016169">
    <property type="entry name" value="FAD-bd_PCMH_sub2"/>
</dbReference>
<organism evidence="5 6">
    <name type="scientific">Evansella caseinilytica</name>
    <dbReference type="NCBI Taxonomy" id="1503961"/>
    <lineage>
        <taxon>Bacteria</taxon>
        <taxon>Bacillati</taxon>
        <taxon>Bacillota</taxon>
        <taxon>Bacilli</taxon>
        <taxon>Bacillales</taxon>
        <taxon>Bacillaceae</taxon>
        <taxon>Evansella</taxon>
    </lineage>
</organism>
<dbReference type="STRING" id="1503961.SAMN05421736_104265"/>
<reference evidence="6" key="1">
    <citation type="submission" date="2016-10" db="EMBL/GenBank/DDBJ databases">
        <authorList>
            <person name="Varghese N."/>
            <person name="Submissions S."/>
        </authorList>
    </citation>
    <scope>NUCLEOTIDE SEQUENCE [LARGE SCALE GENOMIC DNA]</scope>
    <source>
        <strain evidence="6">SP</strain>
    </source>
</reference>
<dbReference type="EMBL" id="FNPI01000004">
    <property type="protein sequence ID" value="SDY94061.1"/>
    <property type="molecule type" value="Genomic_DNA"/>
</dbReference>
<dbReference type="InterPro" id="IPR036318">
    <property type="entry name" value="FAD-bd_PCMH-like_sf"/>
</dbReference>
<dbReference type="Gene3D" id="3.30.465.10">
    <property type="match status" value="1"/>
</dbReference>
<dbReference type="SUPFAM" id="SSF55447">
    <property type="entry name" value="CO dehydrogenase flavoprotein C-terminal domain-like"/>
    <property type="match status" value="1"/>
</dbReference>
<dbReference type="AlphaFoldDB" id="A0A1H3NZ49"/>
<accession>A0A1H3NZ49</accession>
<dbReference type="InterPro" id="IPR051312">
    <property type="entry name" value="Diverse_Substr_Oxidored"/>
</dbReference>
<evidence type="ECO:0000256" key="1">
    <source>
        <dbReference type="ARBA" id="ARBA00022630"/>
    </source>
</evidence>
<feature type="domain" description="FAD-binding PCMH-type" evidence="4">
    <location>
        <begin position="1"/>
        <end position="178"/>
    </location>
</feature>
<dbReference type="InterPro" id="IPR002346">
    <property type="entry name" value="Mopterin_DH_FAD-bd"/>
</dbReference>
<dbReference type="InterPro" id="IPR005107">
    <property type="entry name" value="CO_DH_flav_C"/>
</dbReference>
<dbReference type="OrthoDB" id="9774454at2"/>
<dbReference type="SUPFAM" id="SSF56176">
    <property type="entry name" value="FAD-binding/transporter-associated domain-like"/>
    <property type="match status" value="1"/>
</dbReference>
<dbReference type="GO" id="GO:0016491">
    <property type="term" value="F:oxidoreductase activity"/>
    <property type="evidence" value="ECO:0007669"/>
    <property type="project" value="UniProtKB-KW"/>
</dbReference>
<evidence type="ECO:0000313" key="5">
    <source>
        <dbReference type="EMBL" id="SDY94061.1"/>
    </source>
</evidence>
<dbReference type="Pfam" id="PF00941">
    <property type="entry name" value="FAD_binding_5"/>
    <property type="match status" value="1"/>
</dbReference>
<dbReference type="Gene3D" id="3.30.390.50">
    <property type="entry name" value="CO dehydrogenase flavoprotein, C-terminal domain"/>
    <property type="match status" value="1"/>
</dbReference>
<gene>
    <name evidence="5" type="ORF">SAMN05421736_104265</name>
</gene>
<proteinExistence type="predicted"/>
<evidence type="ECO:0000313" key="6">
    <source>
        <dbReference type="Proteomes" id="UP000198935"/>
    </source>
</evidence>
<keyword evidence="2" id="KW-0274">FAD</keyword>
<dbReference type="PROSITE" id="PS51387">
    <property type="entry name" value="FAD_PCMH"/>
    <property type="match status" value="1"/>
</dbReference>
<protein>
    <submittedName>
        <fullName evidence="5">CO or xanthine dehydrogenase, FAD-binding subunit</fullName>
    </submittedName>
</protein>
<dbReference type="InterPro" id="IPR016167">
    <property type="entry name" value="FAD-bd_PCMH_sub1"/>
</dbReference>
<dbReference type="GO" id="GO:0071949">
    <property type="term" value="F:FAD binding"/>
    <property type="evidence" value="ECO:0007669"/>
    <property type="project" value="InterPro"/>
</dbReference>
<dbReference type="InterPro" id="IPR016166">
    <property type="entry name" value="FAD-bd_PCMH"/>
</dbReference>
<sequence length="280" mass="31258">MIPFDFDYFNPETVQEAYHLYHSLTEAGREPVYFSGGTEIITLGRIHQLYTDAVIDLKGIPECRTAQLDDEHLYLGAALPLTAVEEARLFPLLMKNVKEIADHTAREKVTLGGNICGNIFYREAVLPFLLSDSSFVIAGKDGLKVQSIHDVFEEHIQLAPGEFLVQTITEKNFLTAPHVNIKRKRQWDTGYPVVTVAAAIVGRRLRIGISGLCPFPFRSYEVEAALNEPALSPEQKAELAISHMPAPILNDSEASAEYRLFVLKNTLTDILVAFEGMGRR</sequence>
<keyword evidence="6" id="KW-1185">Reference proteome</keyword>
<dbReference type="PANTHER" id="PTHR42659:SF2">
    <property type="entry name" value="XANTHINE DEHYDROGENASE SUBUNIT C-RELATED"/>
    <property type="match status" value="1"/>
</dbReference>
<evidence type="ECO:0000256" key="2">
    <source>
        <dbReference type="ARBA" id="ARBA00022827"/>
    </source>
</evidence>
<dbReference type="SMART" id="SM01092">
    <property type="entry name" value="CO_deh_flav_C"/>
    <property type="match status" value="1"/>
</dbReference>
<keyword evidence="3" id="KW-0560">Oxidoreductase</keyword>
<evidence type="ECO:0000259" key="4">
    <source>
        <dbReference type="PROSITE" id="PS51387"/>
    </source>
</evidence>
<keyword evidence="1" id="KW-0285">Flavoprotein</keyword>
<dbReference type="Proteomes" id="UP000198935">
    <property type="component" value="Unassembled WGS sequence"/>
</dbReference>
<dbReference type="Gene3D" id="3.30.43.10">
    <property type="entry name" value="Uridine Diphospho-n-acetylenolpyruvylglucosamine Reductase, domain 2"/>
    <property type="match status" value="1"/>
</dbReference>
<dbReference type="InterPro" id="IPR036683">
    <property type="entry name" value="CO_DH_flav_C_dom_sf"/>
</dbReference>
<dbReference type="PANTHER" id="PTHR42659">
    <property type="entry name" value="XANTHINE DEHYDROGENASE SUBUNIT C-RELATED"/>
    <property type="match status" value="1"/>
</dbReference>
<name>A0A1H3NZ49_9BACI</name>
<evidence type="ECO:0000256" key="3">
    <source>
        <dbReference type="ARBA" id="ARBA00023002"/>
    </source>
</evidence>